<proteinExistence type="predicted"/>
<keyword evidence="4 12" id="KW-0732">Signal</keyword>
<keyword evidence="5" id="KW-0677">Repeat</keyword>
<keyword evidence="8" id="KW-1015">Disulfide bond</keyword>
<evidence type="ECO:0000259" key="13">
    <source>
        <dbReference type="PROSITE" id="PS50287"/>
    </source>
</evidence>
<evidence type="ECO:0000256" key="9">
    <source>
        <dbReference type="ARBA" id="ARBA00023180"/>
    </source>
</evidence>
<feature type="compositionally biased region" description="Pro residues" evidence="10">
    <location>
        <begin position="212"/>
        <end position="232"/>
    </location>
</feature>
<dbReference type="EMBL" id="JAEHOE010000004">
    <property type="protein sequence ID" value="KAG2500433.1"/>
    <property type="molecule type" value="Genomic_DNA"/>
</dbReference>
<dbReference type="FunFam" id="3.10.250.10:FF:000016">
    <property type="entry name" value="Scavenger receptor cysteine-rich protein type 12"/>
    <property type="match status" value="1"/>
</dbReference>
<feature type="region of interest" description="Disordered" evidence="10">
    <location>
        <begin position="821"/>
        <end position="868"/>
    </location>
</feature>
<sequence>MPSRSHIVTLKAAAFVLVALAVAGGLAPNAAAERVDEIPSDIMDAISGMAAGIQASDETLSLATAFIQAGLPPTNASYCAALTQSLSAASSSLIPALEQTLRDATSGLPRSAQLATGAVEPCRTLQGLFSWVLNTAVRGGTVLGCFTASEWSTGVDLMATAGDAGLIAAARDFAQGLGRLSLDYCNGDIPGDWGQPYGAELKALRGLADMNPPTPPPALSSDAPPSPPPDSPGFPRSPGHPWTPDVPPPPDMPEPPEGPLPPLEPGQPENPHPSPEDNAHPPPFEEEVESPPPPPPPPPPPSGDDGDYGDAPPPVDNYNYYSLSTDWTITVGGRRRLAAAEQRRSRRPRAVHLGGRYDGPEAEKGGAAQQPQQQAERPIHSRRALLQGAILLGVQLANSSTDSTGRVLRGRPEVILPNGTRGTVCDDAFTDASATVLCRQLNASIGVAYNDSMFGSPSSPFVLDDLRCTGTETNVGQCPARALGSHDCREWEAAGILCYPARNSQAYCFAAAANISRFSPFAASRTAPTASRCAQLLAIAADVTTLLGNTFPGMPLSFGEALQLPCFNASVLPAARTWLAAWRAAASSAGCQAPNAPPFTAGAPPYCPTAIALWPTDTDRSLGNSLPTTYMDLSAFVQSNTSFQHYLAADKTQFRLPLTTSCTPPSGQTSHTAGFVAAVVAANTVVGTIGSVTNTTGGGTVNVTGAANATRPGSKQAIAWLRAVKTFSSLWSPRDLVNKTALALVLTRRNTSFALGGDNDSSPTAWLPSRMMDQRHLVTLLERFSRPGGIDLLHVLDDLPSSQVKRPNAPAQSFVAMLDSAAKGRGGGGAPPPPPDDTSNDDDDSADPSNNPSSTAPPRQPSSRLRPYPPATIFAQRIPLEPVCVSYEDSTNKEADARSLLAGAPSPQQWGVAVQEGESYLLSVCSKLTTRQAITGVSLANLAIMEDANNLFKNLLRPWSKATRQLPALPAANLAYLDVSGNDLWGPVPALPVPVLYANMSYNKLVGRLYDSLVQNLPYSTFATTLVLDLSFNSLTGPLPSLEDAVRYNESAWRALLDNAVRVDLSGNNLEGPLPPDWAPLLSTLDLVITSNPSLTGTVPSEWIEAALNPNSTRGGAFAIDLTGCSGLTQSYTNLTQYDVLRTEGTRLNVVWRNLTEAGRNWTWVVNRVAAGHMSFEQVTYKQAFSFTYIITPSKTIDSDDAVKVCSAVDKLQGQEQDPLRSAIIITRVGPWPRERTHLEVHDLYMEWQPDPAVWCYGGTHARLMNAVYLWAPTIGLAVLMLLVAFALRSWRKRKLKKKLAAAAW</sequence>
<evidence type="ECO:0000256" key="10">
    <source>
        <dbReference type="SAM" id="MobiDB-lite"/>
    </source>
</evidence>
<comment type="subcellular location">
    <subcellularLocation>
        <location evidence="2">Cytoplasm</location>
        <location evidence="2">Cytoskeleton</location>
        <location evidence="2">Cilium axoneme</location>
    </subcellularLocation>
    <subcellularLocation>
        <location evidence="1">Membrane</location>
        <topology evidence="1">Single-pass membrane protein</topology>
    </subcellularLocation>
</comment>
<dbReference type="PANTHER" id="PTHR19331">
    <property type="entry name" value="SCAVENGER RECEPTOR DOMAIN-CONTAINING"/>
    <property type="match status" value="1"/>
</dbReference>
<dbReference type="Gene3D" id="3.10.250.10">
    <property type="entry name" value="SRCR-like domain"/>
    <property type="match status" value="1"/>
</dbReference>
<accession>A0A835YD00</accession>
<feature type="compositionally biased region" description="Low complexity" evidence="10">
    <location>
        <begin position="847"/>
        <end position="857"/>
    </location>
</feature>
<dbReference type="OrthoDB" id="676979at2759"/>
<comment type="caution">
    <text evidence="14">The sequence shown here is derived from an EMBL/GenBank/DDBJ whole genome shotgun (WGS) entry which is preliminary data.</text>
</comment>
<feature type="transmembrane region" description="Helical" evidence="11">
    <location>
        <begin position="1268"/>
        <end position="1288"/>
    </location>
</feature>
<reference evidence="14" key="1">
    <citation type="journal article" date="2020" name="bioRxiv">
        <title>Comparative genomics of Chlamydomonas.</title>
        <authorList>
            <person name="Craig R.J."/>
            <person name="Hasan A.R."/>
            <person name="Ness R.W."/>
            <person name="Keightley P.D."/>
        </authorList>
    </citation>
    <scope>NUCLEOTIDE SEQUENCE</scope>
    <source>
        <strain evidence="14">CCAP 11/70</strain>
    </source>
</reference>
<keyword evidence="9" id="KW-0325">Glycoprotein</keyword>
<evidence type="ECO:0000256" key="5">
    <source>
        <dbReference type="ARBA" id="ARBA00022737"/>
    </source>
</evidence>
<dbReference type="SUPFAM" id="SSF56487">
    <property type="entry name" value="SRCR-like"/>
    <property type="match status" value="1"/>
</dbReference>
<dbReference type="Pfam" id="PF00530">
    <property type="entry name" value="SRCR"/>
    <property type="match status" value="1"/>
</dbReference>
<evidence type="ECO:0000256" key="2">
    <source>
        <dbReference type="ARBA" id="ARBA00004430"/>
    </source>
</evidence>
<dbReference type="PRINTS" id="PR00258">
    <property type="entry name" value="SPERACTRCPTR"/>
</dbReference>
<evidence type="ECO:0000256" key="4">
    <source>
        <dbReference type="ARBA" id="ARBA00022729"/>
    </source>
</evidence>
<dbReference type="GO" id="GO:0005930">
    <property type="term" value="C:axoneme"/>
    <property type="evidence" value="ECO:0007669"/>
    <property type="project" value="UniProtKB-SubCell"/>
</dbReference>
<dbReference type="SMART" id="SM00202">
    <property type="entry name" value="SR"/>
    <property type="match status" value="1"/>
</dbReference>
<evidence type="ECO:0000256" key="12">
    <source>
        <dbReference type="SAM" id="SignalP"/>
    </source>
</evidence>
<dbReference type="PROSITE" id="PS50287">
    <property type="entry name" value="SRCR_2"/>
    <property type="match status" value="1"/>
</dbReference>
<gene>
    <name evidence="14" type="ORF">HYH03_002001</name>
</gene>
<dbReference type="Gene3D" id="3.80.10.10">
    <property type="entry name" value="Ribonuclease Inhibitor"/>
    <property type="match status" value="1"/>
</dbReference>
<dbReference type="InterPro" id="IPR001190">
    <property type="entry name" value="SRCR"/>
</dbReference>
<keyword evidence="7 11" id="KW-0472">Membrane</keyword>
<evidence type="ECO:0000256" key="3">
    <source>
        <dbReference type="ARBA" id="ARBA00022692"/>
    </source>
</evidence>
<feature type="compositionally biased region" description="Pro residues" evidence="10">
    <location>
        <begin position="290"/>
        <end position="302"/>
    </location>
</feature>
<evidence type="ECO:0000256" key="8">
    <source>
        <dbReference type="ARBA" id="ARBA00023157"/>
    </source>
</evidence>
<keyword evidence="15" id="KW-1185">Reference proteome</keyword>
<dbReference type="SUPFAM" id="SSF52058">
    <property type="entry name" value="L domain-like"/>
    <property type="match status" value="1"/>
</dbReference>
<evidence type="ECO:0000256" key="7">
    <source>
        <dbReference type="ARBA" id="ARBA00023136"/>
    </source>
</evidence>
<dbReference type="PANTHER" id="PTHR19331:SF465">
    <property type="entry name" value="EGG PEPTIDE SPERACT RECEPTOR"/>
    <property type="match status" value="1"/>
</dbReference>
<feature type="compositionally biased region" description="Pro residues" evidence="10">
    <location>
        <begin position="244"/>
        <end position="273"/>
    </location>
</feature>
<feature type="signal peptide" evidence="12">
    <location>
        <begin position="1"/>
        <end position="32"/>
    </location>
</feature>
<feature type="domain" description="SRCR" evidence="13">
    <location>
        <begin position="394"/>
        <end position="499"/>
    </location>
</feature>
<dbReference type="InterPro" id="IPR032675">
    <property type="entry name" value="LRR_dom_sf"/>
</dbReference>
<evidence type="ECO:0000256" key="1">
    <source>
        <dbReference type="ARBA" id="ARBA00004167"/>
    </source>
</evidence>
<feature type="region of interest" description="Disordered" evidence="10">
    <location>
        <begin position="207"/>
        <end position="317"/>
    </location>
</feature>
<evidence type="ECO:0000256" key="6">
    <source>
        <dbReference type="ARBA" id="ARBA00022989"/>
    </source>
</evidence>
<dbReference type="GO" id="GO:0016020">
    <property type="term" value="C:membrane"/>
    <property type="evidence" value="ECO:0007669"/>
    <property type="project" value="UniProtKB-SubCell"/>
</dbReference>
<feature type="chain" id="PRO_5032884569" description="SRCR domain-containing protein" evidence="12">
    <location>
        <begin position="33"/>
        <end position="1305"/>
    </location>
</feature>
<dbReference type="InterPro" id="IPR036772">
    <property type="entry name" value="SRCR-like_dom_sf"/>
</dbReference>
<evidence type="ECO:0000313" key="15">
    <source>
        <dbReference type="Proteomes" id="UP000612055"/>
    </source>
</evidence>
<keyword evidence="6 11" id="KW-1133">Transmembrane helix</keyword>
<evidence type="ECO:0000256" key="11">
    <source>
        <dbReference type="SAM" id="Phobius"/>
    </source>
</evidence>
<name>A0A835YD00_9CHLO</name>
<dbReference type="Proteomes" id="UP000612055">
    <property type="component" value="Unassembled WGS sequence"/>
</dbReference>
<protein>
    <recommendedName>
        <fullName evidence="13">SRCR domain-containing protein</fullName>
    </recommendedName>
</protein>
<feature type="region of interest" description="Disordered" evidence="10">
    <location>
        <begin position="339"/>
        <end position="379"/>
    </location>
</feature>
<evidence type="ECO:0000313" key="14">
    <source>
        <dbReference type="EMBL" id="KAG2500433.1"/>
    </source>
</evidence>
<keyword evidence="3 11" id="KW-0812">Transmembrane</keyword>
<feature type="compositionally biased region" description="Low complexity" evidence="10">
    <location>
        <begin position="233"/>
        <end position="243"/>
    </location>
</feature>
<organism evidence="14 15">
    <name type="scientific">Edaphochlamys debaryana</name>
    <dbReference type="NCBI Taxonomy" id="47281"/>
    <lineage>
        <taxon>Eukaryota</taxon>
        <taxon>Viridiplantae</taxon>
        <taxon>Chlorophyta</taxon>
        <taxon>core chlorophytes</taxon>
        <taxon>Chlorophyceae</taxon>
        <taxon>CS clade</taxon>
        <taxon>Chlamydomonadales</taxon>
        <taxon>Chlamydomonadales incertae sedis</taxon>
        <taxon>Edaphochlamys</taxon>
    </lineage>
</organism>